<keyword evidence="8" id="KW-0411">Iron-sulfur</keyword>
<keyword evidence="5" id="KW-0227">DNA damage</keyword>
<evidence type="ECO:0000256" key="2">
    <source>
        <dbReference type="ARBA" id="ARBA00019403"/>
    </source>
</evidence>
<dbReference type="InterPro" id="IPR036895">
    <property type="entry name" value="Uracil-DNA_glycosylase-like_sf"/>
</dbReference>
<evidence type="ECO:0000256" key="3">
    <source>
        <dbReference type="ARBA" id="ARBA00022485"/>
    </source>
</evidence>
<proteinExistence type="inferred from homology"/>
<reference evidence="12" key="1">
    <citation type="submission" date="2015-01" db="EMBL/GenBank/DDBJ databases">
        <title>Draft genome sequence of Rhodococcus pyridinivorans strain KG-16, a hydrocarbon-degrading bacterium.</title>
        <authorList>
            <person name="Aggarwal R.K."/>
            <person name="Dawar C."/>
        </authorList>
    </citation>
    <scope>NUCLEOTIDE SEQUENCE [LARGE SCALE GENOMIC DNA]</scope>
    <source>
        <strain evidence="12">KG-16</strain>
    </source>
</reference>
<accession>A0A0V9UJM8</accession>
<evidence type="ECO:0000313" key="12">
    <source>
        <dbReference type="Proteomes" id="UP000053060"/>
    </source>
</evidence>
<evidence type="ECO:0000259" key="10">
    <source>
        <dbReference type="SMART" id="SM00986"/>
    </source>
</evidence>
<protein>
    <recommendedName>
        <fullName evidence="2">Type-4 uracil-DNA glycosylase</fullName>
    </recommendedName>
</protein>
<reference evidence="11 12" key="2">
    <citation type="journal article" date="2016" name="Genome Announc.">
        <title>Draft Genome Sequence of a Versatile Hydrocarbon-Degrading Bacterium, Rhodococcus pyridinivorans Strain KG-16, Collected from Oil Fields in India.</title>
        <authorList>
            <person name="Aggarwal R.K."/>
            <person name="Dawar C."/>
            <person name="Phanindranath R."/>
            <person name="Mutnuri L."/>
            <person name="Dayal A.M."/>
        </authorList>
    </citation>
    <scope>NUCLEOTIDE SEQUENCE [LARGE SCALE GENOMIC DNA]</scope>
    <source>
        <strain evidence="11 12">KG-16</strain>
    </source>
</reference>
<comment type="caution">
    <text evidence="11">The sequence shown here is derived from an EMBL/GenBank/DDBJ whole genome shotgun (WGS) entry which is preliminary data.</text>
</comment>
<comment type="similarity">
    <text evidence="1">Belongs to the uracil-DNA glycosylase (UDG) superfamily. Type 4 (UDGa) family.</text>
</comment>
<keyword evidence="3" id="KW-0004">4Fe-4S</keyword>
<evidence type="ECO:0000256" key="8">
    <source>
        <dbReference type="ARBA" id="ARBA00023014"/>
    </source>
</evidence>
<keyword evidence="6" id="KW-0378">Hydrolase</keyword>
<dbReference type="Proteomes" id="UP000053060">
    <property type="component" value="Unassembled WGS sequence"/>
</dbReference>
<dbReference type="CDD" id="cd10030">
    <property type="entry name" value="UDG-F4_TTUDGA_SPO1dp_like"/>
    <property type="match status" value="1"/>
</dbReference>
<dbReference type="AlphaFoldDB" id="A0A0V9UJM8"/>
<dbReference type="PANTHER" id="PTHR33693">
    <property type="entry name" value="TYPE-5 URACIL-DNA GLYCOSYLASE"/>
    <property type="match status" value="1"/>
</dbReference>
<keyword evidence="4" id="KW-0479">Metal-binding</keyword>
<dbReference type="RefSeq" id="WP_060652336.1">
    <property type="nucleotide sequence ID" value="NZ_AZXY01000006.1"/>
</dbReference>
<sequence length="212" mass="22962">MVTYPGAQEYVPDSRDLAELAAASAGCRGCDLYKAAERTVFGAGVRDARMLFVGEQPGNEEDLAGEPFVGPAGHLFDKALERAGVDRGTVYVTNAVKHFRFDRSANGRRRIHKKPSGGQVAACRPWLEAELDAVRPDVVVCLGATAAQSLLGKDFKLTQHRGEVLHLPEELCGSCDPAVVVTVHPSAVLRAKSQRDDMFRSFVQDLERAATL</sequence>
<keyword evidence="7" id="KW-0408">Iron</keyword>
<evidence type="ECO:0000256" key="6">
    <source>
        <dbReference type="ARBA" id="ARBA00022801"/>
    </source>
</evidence>
<dbReference type="GO" id="GO:0046872">
    <property type="term" value="F:metal ion binding"/>
    <property type="evidence" value="ECO:0007669"/>
    <property type="project" value="UniProtKB-KW"/>
</dbReference>
<dbReference type="GO" id="GO:0051539">
    <property type="term" value="F:4 iron, 4 sulfur cluster binding"/>
    <property type="evidence" value="ECO:0007669"/>
    <property type="project" value="UniProtKB-KW"/>
</dbReference>
<dbReference type="PANTHER" id="PTHR33693:SF9">
    <property type="entry name" value="TYPE-4 URACIL-DNA GLYCOSYLASE"/>
    <property type="match status" value="1"/>
</dbReference>
<dbReference type="PATRIC" id="fig|1441730.3.peg.2826"/>
<dbReference type="EMBL" id="AZXY01000006">
    <property type="protein sequence ID" value="KSZ58214.1"/>
    <property type="molecule type" value="Genomic_DNA"/>
</dbReference>
<gene>
    <name evidence="11" type="ORF">Z045_13600</name>
</gene>
<evidence type="ECO:0000256" key="7">
    <source>
        <dbReference type="ARBA" id="ARBA00023004"/>
    </source>
</evidence>
<feature type="domain" description="Uracil-DNA glycosylase-like" evidence="10">
    <location>
        <begin position="41"/>
        <end position="207"/>
    </location>
</feature>
<dbReference type="NCBIfam" id="TIGR00758">
    <property type="entry name" value="UDG_fam4"/>
    <property type="match status" value="1"/>
</dbReference>
<organism evidence="11 12">
    <name type="scientific">Rhodococcus pyridinivorans KG-16</name>
    <dbReference type="NCBI Taxonomy" id="1441730"/>
    <lineage>
        <taxon>Bacteria</taxon>
        <taxon>Bacillati</taxon>
        <taxon>Actinomycetota</taxon>
        <taxon>Actinomycetes</taxon>
        <taxon>Mycobacteriales</taxon>
        <taxon>Nocardiaceae</taxon>
        <taxon>Rhodococcus</taxon>
    </lineage>
</organism>
<dbReference type="SUPFAM" id="SSF52141">
    <property type="entry name" value="Uracil-DNA glycosylase-like"/>
    <property type="match status" value="1"/>
</dbReference>
<evidence type="ECO:0000256" key="4">
    <source>
        <dbReference type="ARBA" id="ARBA00022723"/>
    </source>
</evidence>
<dbReference type="GO" id="GO:0097506">
    <property type="term" value="F:deaminated base DNA N-glycosylase activity"/>
    <property type="evidence" value="ECO:0007669"/>
    <property type="project" value="UniProtKB-ARBA"/>
</dbReference>
<dbReference type="GO" id="GO:0006281">
    <property type="term" value="P:DNA repair"/>
    <property type="evidence" value="ECO:0007669"/>
    <property type="project" value="UniProtKB-KW"/>
</dbReference>
<dbReference type="NCBIfam" id="TIGR03914">
    <property type="entry name" value="UDG_fam_dom"/>
    <property type="match status" value="1"/>
</dbReference>
<evidence type="ECO:0000256" key="9">
    <source>
        <dbReference type="ARBA" id="ARBA00023204"/>
    </source>
</evidence>
<dbReference type="Pfam" id="PF03167">
    <property type="entry name" value="UDG"/>
    <property type="match status" value="1"/>
</dbReference>
<dbReference type="SMART" id="SM00986">
    <property type="entry name" value="UDG"/>
    <property type="match status" value="1"/>
</dbReference>
<dbReference type="SMART" id="SM00987">
    <property type="entry name" value="UreE_C"/>
    <property type="match status" value="1"/>
</dbReference>
<dbReference type="InterPro" id="IPR005122">
    <property type="entry name" value="Uracil-DNA_glycosylase-like"/>
</dbReference>
<evidence type="ECO:0000313" key="11">
    <source>
        <dbReference type="EMBL" id="KSZ58214.1"/>
    </source>
</evidence>
<evidence type="ECO:0000256" key="5">
    <source>
        <dbReference type="ARBA" id="ARBA00022763"/>
    </source>
</evidence>
<dbReference type="InterPro" id="IPR051536">
    <property type="entry name" value="UDG_Type-4/5"/>
</dbReference>
<dbReference type="Gene3D" id="3.40.470.10">
    <property type="entry name" value="Uracil-DNA glycosylase-like domain"/>
    <property type="match status" value="1"/>
</dbReference>
<evidence type="ECO:0000256" key="1">
    <source>
        <dbReference type="ARBA" id="ARBA00006521"/>
    </source>
</evidence>
<keyword evidence="9" id="KW-0234">DNA repair</keyword>
<name>A0A0V9UJM8_9NOCA</name>
<dbReference type="InterPro" id="IPR005273">
    <property type="entry name" value="Ura-DNA_glyco_family4"/>
</dbReference>